<evidence type="ECO:0000259" key="1">
    <source>
        <dbReference type="Pfam" id="PF01402"/>
    </source>
</evidence>
<organism evidence="2 3">
    <name type="scientific">Sphaerotilus microaerophilus</name>
    <dbReference type="NCBI Taxonomy" id="2914710"/>
    <lineage>
        <taxon>Bacteria</taxon>
        <taxon>Pseudomonadati</taxon>
        <taxon>Pseudomonadota</taxon>
        <taxon>Betaproteobacteria</taxon>
        <taxon>Burkholderiales</taxon>
        <taxon>Sphaerotilaceae</taxon>
        <taxon>Sphaerotilus</taxon>
    </lineage>
</organism>
<dbReference type="Pfam" id="PF01402">
    <property type="entry name" value="RHH_1"/>
    <property type="match status" value="1"/>
</dbReference>
<dbReference type="InterPro" id="IPR002145">
    <property type="entry name" value="CopG"/>
</dbReference>
<evidence type="ECO:0000313" key="3">
    <source>
        <dbReference type="Proteomes" id="UP001057498"/>
    </source>
</evidence>
<dbReference type="CDD" id="cd21631">
    <property type="entry name" value="RHH_CopG_NikR-like"/>
    <property type="match status" value="1"/>
</dbReference>
<protein>
    <recommendedName>
        <fullName evidence="1">Ribbon-helix-helix protein CopG domain-containing protein</fullName>
    </recommendedName>
</protein>
<accession>A0ABM7YHK7</accession>
<evidence type="ECO:0000313" key="2">
    <source>
        <dbReference type="EMBL" id="BDI03682.1"/>
    </source>
</evidence>
<dbReference type="SUPFAM" id="SSF47598">
    <property type="entry name" value="Ribbon-helix-helix"/>
    <property type="match status" value="1"/>
</dbReference>
<dbReference type="Proteomes" id="UP001057498">
    <property type="component" value="Chromosome"/>
</dbReference>
<proteinExistence type="predicted"/>
<reference evidence="2" key="1">
    <citation type="submission" date="2022-04" db="EMBL/GenBank/DDBJ databases">
        <title>Whole genome sequence of Sphaerotilus sp. FB-5.</title>
        <authorList>
            <person name="Takeda M."/>
            <person name="Narihara S."/>
            <person name="Akimoto M."/>
            <person name="Akimoto R."/>
            <person name="Nishiyashiki S."/>
            <person name="Murakami T."/>
        </authorList>
    </citation>
    <scope>NUCLEOTIDE SEQUENCE</scope>
    <source>
        <strain evidence="2">FB-5</strain>
    </source>
</reference>
<sequence>MNTLTIKIPPSLDSALAQASARAQVTKSELVRRAVAAYLAAGAERSAGPPSALELAGDLVGCFGGGPDDLASNPRHLDDFGRP</sequence>
<dbReference type="RefSeq" id="WP_251971945.1">
    <property type="nucleotide sequence ID" value="NZ_AP025730.1"/>
</dbReference>
<keyword evidence="3" id="KW-1185">Reference proteome</keyword>
<dbReference type="EMBL" id="AP025730">
    <property type="protein sequence ID" value="BDI03682.1"/>
    <property type="molecule type" value="Genomic_DNA"/>
</dbReference>
<feature type="domain" description="Ribbon-helix-helix protein CopG" evidence="1">
    <location>
        <begin position="4"/>
        <end position="40"/>
    </location>
</feature>
<gene>
    <name evidence="2" type="ORF">CATMQ487_06520</name>
</gene>
<dbReference type="InterPro" id="IPR010985">
    <property type="entry name" value="Ribbon_hlx_hlx"/>
</dbReference>
<name>A0ABM7YHK7_9BURK</name>